<dbReference type="Pfam" id="PF13558">
    <property type="entry name" value="SbcC_Walker_B"/>
    <property type="match status" value="1"/>
</dbReference>
<feature type="coiled-coil region" evidence="1">
    <location>
        <begin position="459"/>
        <end position="493"/>
    </location>
</feature>
<feature type="coiled-coil region" evidence="1">
    <location>
        <begin position="877"/>
        <end position="904"/>
    </location>
</feature>
<feature type="coiled-coil region" evidence="1">
    <location>
        <begin position="788"/>
        <end position="851"/>
    </location>
</feature>
<dbReference type="AlphaFoldDB" id="A0A8J6TP68"/>
<dbReference type="Proteomes" id="UP000603434">
    <property type="component" value="Unassembled WGS sequence"/>
</dbReference>
<protein>
    <submittedName>
        <fullName evidence="2">AAA family ATPase</fullName>
    </submittedName>
</protein>
<comment type="caution">
    <text evidence="2">The sequence shown here is derived from an EMBL/GenBank/DDBJ whole genome shotgun (WGS) entry which is preliminary data.</text>
</comment>
<evidence type="ECO:0000256" key="1">
    <source>
        <dbReference type="SAM" id="Coils"/>
    </source>
</evidence>
<dbReference type="EMBL" id="JACNJH010000285">
    <property type="protein sequence ID" value="MBC8363293.1"/>
    <property type="molecule type" value="Genomic_DNA"/>
</dbReference>
<evidence type="ECO:0000313" key="3">
    <source>
        <dbReference type="Proteomes" id="UP000603434"/>
    </source>
</evidence>
<feature type="coiled-coil region" evidence="1">
    <location>
        <begin position="929"/>
        <end position="966"/>
    </location>
</feature>
<reference evidence="2 3" key="1">
    <citation type="submission" date="2020-08" db="EMBL/GenBank/DDBJ databases">
        <title>Bridging the membrane lipid divide: bacteria of the FCB group superphylum have the potential to synthesize archaeal ether lipids.</title>
        <authorList>
            <person name="Villanueva L."/>
            <person name="Von Meijenfeldt F.A.B."/>
            <person name="Westbye A.B."/>
            <person name="Yadav S."/>
            <person name="Hopmans E.C."/>
            <person name="Dutilh B.E."/>
            <person name="Sinninghe Damste J.S."/>
        </authorList>
    </citation>
    <scope>NUCLEOTIDE SEQUENCE [LARGE SCALE GENOMIC DNA]</scope>
    <source>
        <strain evidence="2">NIOZ-UU30</strain>
    </source>
</reference>
<keyword evidence="1" id="KW-0175">Coiled coil</keyword>
<dbReference type="SUPFAM" id="SSF52540">
    <property type="entry name" value="P-loop containing nucleoside triphosphate hydrolases"/>
    <property type="match status" value="1"/>
</dbReference>
<dbReference type="PANTHER" id="PTHR32114">
    <property type="entry name" value="ABC TRANSPORTER ABCH.3"/>
    <property type="match status" value="1"/>
</dbReference>
<proteinExistence type="predicted"/>
<gene>
    <name evidence="2" type="ORF">H8E23_18075</name>
</gene>
<accession>A0A8J6TP68</accession>
<evidence type="ECO:0000313" key="2">
    <source>
        <dbReference type="EMBL" id="MBC8363293.1"/>
    </source>
</evidence>
<dbReference type="PANTHER" id="PTHR32114:SF2">
    <property type="entry name" value="ABC TRANSPORTER ABCH.3"/>
    <property type="match status" value="1"/>
</dbReference>
<name>A0A8J6TP68_9BACT</name>
<dbReference type="Pfam" id="PF13555">
    <property type="entry name" value="AAA_29"/>
    <property type="match status" value="1"/>
</dbReference>
<feature type="coiled-coil region" evidence="1">
    <location>
        <begin position="602"/>
        <end position="636"/>
    </location>
</feature>
<sequence length="1137" mass="130401">MKIINVRFKNINTLKGEWEIHFDRSPLKESGLFAITGPNGSGKTTIFDAISLGLYGETFRLKNSPEQIISKQTSACYAAVTFSVNGNVFRSTWSLHATRPKSFALEMKLVELNGNERVLEDNIVAVRSRITELTGLDFKRFSRSIMLPQGEFAALLNALDNERTEILEKIVGPDIYAQFSNTVFANVETENDQLIALKEEIQNFPLLHPSQVEALQENVHQLEDDFRQAEHSLSALQTKEQHLKHCHQLLKEYEGKQIDLANARERKAQLQSDLLLLQKTMDAAPFAADLERLNHRKEKASECLNTLDKLNAEIAALQDRLKLLPQKDELHALEPDQHQKAGADPHEFVEKTLEIEKKIEALNVALQRLAERRFLIENEQKSKLQHQTATRQAIFENEARLKNTQTWLKQHAGDESLTNNIAAITAALVQLQSIRQEISGQTARREPALKAEQKTTALLAKTTHKLKKLLNKAEKLKTRHAEQKNKLAVLLDDTTPEALENTLAVRKEQLANYRAMLKIAKAYAKLKTGNNEALETIKQQYDDLLKHFEQEQNILAMIKHVARFEPCRKQLKDREPCPLCGSPEHPYVLGEPPFGRESRQVLRAQEHKLEKIKKQIKILTNQITGLKNRHDRLTQIRNQWDRFRQATQTEWALGDLKTVVEAIRALKKDLRIQSRQIKQLRKHIKKTVKLDQAFHKRSAQFTAKQTVAETFQEDLNRRVKTLTALQQEAQIIRKREAELVQKLRRHLEVVQETIPEPGKEDALKHRLEEKRVEYLDHVNIQHALNELVIVLTKKAENLALELDRLQKEADALDKQEAQLVQRILSEKRKLKQATQMTLRNLQTECETLEQNLLNRAASSGFSSLEDLRNSLLSPEQRQSIEQKRKDIEREITQYTANLDMIRKKLDKEGAREMAVESSENLSYQILEARKQKDQSAQALSAALERLKQHNALEKEYQHKILELEKQGNICDRIHAEKRFFETAGEAEIKMRVRELLLERLLENSNKHLGELSGRYYLRRRETQGLALEVEDVLQHRAHRPVNTLSGGESFLVSLSMALGLSDMTGNGRKIESLFIDEGFGCLDDETLYNVLSALKDLKNNGKMVGVISHVKKLEDEIPTKIRITKMPGGVSRLEVVA</sequence>
<dbReference type="InterPro" id="IPR027417">
    <property type="entry name" value="P-loop_NTPase"/>
</dbReference>
<feature type="coiled-coil region" evidence="1">
    <location>
        <begin position="212"/>
        <end position="327"/>
    </location>
</feature>
<organism evidence="2 3">
    <name type="scientific">Candidatus Desulfatibia profunda</name>
    <dbReference type="NCBI Taxonomy" id="2841695"/>
    <lineage>
        <taxon>Bacteria</taxon>
        <taxon>Pseudomonadati</taxon>
        <taxon>Thermodesulfobacteriota</taxon>
        <taxon>Desulfobacteria</taxon>
        <taxon>Desulfobacterales</taxon>
        <taxon>Desulfobacterales incertae sedis</taxon>
        <taxon>Candidatus Desulfatibia</taxon>
    </lineage>
</organism>
<dbReference type="Gene3D" id="3.40.50.300">
    <property type="entry name" value="P-loop containing nucleotide triphosphate hydrolases"/>
    <property type="match status" value="2"/>
</dbReference>